<evidence type="ECO:0000256" key="3">
    <source>
        <dbReference type="ARBA" id="ARBA00022490"/>
    </source>
</evidence>
<evidence type="ECO:0000256" key="1">
    <source>
        <dbReference type="ARBA" id="ARBA00001966"/>
    </source>
</evidence>
<dbReference type="PROSITE" id="PS01278">
    <property type="entry name" value="MTTASE_RADICAL"/>
    <property type="match status" value="1"/>
</dbReference>
<dbReference type="Pfam" id="PF04055">
    <property type="entry name" value="Radical_SAM"/>
    <property type="match status" value="1"/>
</dbReference>
<keyword evidence="13" id="KW-1185">Reference proteome</keyword>
<dbReference type="PANTHER" id="PTHR11918">
    <property type="entry name" value="RADICAL SAM PROTEINS"/>
    <property type="match status" value="1"/>
</dbReference>
<dbReference type="eggNOG" id="COG0621">
    <property type="taxonomic scope" value="Bacteria"/>
</dbReference>
<sequence>MIDPSHFERRTVSFYTLGCKLNFSETSTIARQLEKDGFIKVDFREGADIYVINTCSVTGIAEKKCRQVIHKALRINPNAFIVVTGCFAQLKPKEIASIKGVDLILGSNEKLDMSFYSGSFVKKNKAEIHAGNIAKDKRFMPSWSLGDRTRTFLKVQDGCDYFCTYCTIPLARGRSRNATIKDTVEQARKAGKAGAKEIILTGVNIGDFGKSTDESFFDLLVALEKVSEVERFRISSIEPNLLSSEIIQLVASSPRFMPHFHLPLQSGSNKVLKLMKRKYDTELFLQKIESIRKNIPNAFIGVDVITGIKGETENDFETTYNFIQNLDISQLHVFTYSERPNTQALKIQHTVLPEEKKRRSALLHELSAHKLRKFYKRFENTKAKVLFEEHLSNGKMHGFTENYLRVECPFDPALINQIIEVKLMTISPQSGNMTIHLPEYSLHDNEFQNISEKFDF</sequence>
<protein>
    <submittedName>
        <fullName evidence="12">Threonylcarbamoyladenosine tRNA methylthiotransferase MtaB</fullName>
    </submittedName>
</protein>
<dbReference type="InterPro" id="IPR020612">
    <property type="entry name" value="Methylthiotransferase_CS"/>
</dbReference>
<keyword evidence="4 12" id="KW-0808">Transferase</keyword>
<dbReference type="FunFam" id="3.40.50.12160:FF:000004">
    <property type="entry name" value="Threonylcarbamoyladenosine tRNA methylthiotransferase MtaB"/>
    <property type="match status" value="1"/>
</dbReference>
<dbReference type="InterPro" id="IPR013848">
    <property type="entry name" value="Methylthiotransferase_N"/>
</dbReference>
<evidence type="ECO:0000256" key="9">
    <source>
        <dbReference type="ARBA" id="ARBA00023014"/>
    </source>
</evidence>
<evidence type="ECO:0000256" key="6">
    <source>
        <dbReference type="ARBA" id="ARBA00022694"/>
    </source>
</evidence>
<dbReference type="InParanoid" id="A0A1I2CA94"/>
<gene>
    <name evidence="12" type="ORF">SAMN05444380_11551</name>
</gene>
<keyword evidence="7" id="KW-0479">Metal-binding</keyword>
<dbReference type="SFLD" id="SFLDS00029">
    <property type="entry name" value="Radical_SAM"/>
    <property type="match status" value="1"/>
</dbReference>
<dbReference type="InterPro" id="IPR038135">
    <property type="entry name" value="Methylthiotransferase_N_sf"/>
</dbReference>
<dbReference type="GO" id="GO:0035598">
    <property type="term" value="F:tRNA (N(6)-L-threonylcarbamoyladenosine(37)-C(2))-methylthiotransferase activity"/>
    <property type="evidence" value="ECO:0007669"/>
    <property type="project" value="TreeGrafter"/>
</dbReference>
<dbReference type="PROSITE" id="PS51449">
    <property type="entry name" value="MTTASE_N"/>
    <property type="match status" value="1"/>
</dbReference>
<keyword evidence="9" id="KW-0411">Iron-sulfur</keyword>
<name>A0A1I2CA94_9BACT</name>
<comment type="cofactor">
    <cofactor evidence="1">
        <name>[4Fe-4S] cluster</name>
        <dbReference type="ChEBI" id="CHEBI:49883"/>
    </cofactor>
</comment>
<evidence type="ECO:0000256" key="8">
    <source>
        <dbReference type="ARBA" id="ARBA00023004"/>
    </source>
</evidence>
<evidence type="ECO:0000256" key="5">
    <source>
        <dbReference type="ARBA" id="ARBA00022691"/>
    </source>
</evidence>
<keyword evidence="3" id="KW-0963">Cytoplasm</keyword>
<proteinExistence type="predicted"/>
<organism evidence="12 13">
    <name type="scientific">Thermophagus xiamenensis</name>
    <dbReference type="NCBI Taxonomy" id="385682"/>
    <lineage>
        <taxon>Bacteria</taxon>
        <taxon>Pseudomonadati</taxon>
        <taxon>Bacteroidota</taxon>
        <taxon>Bacteroidia</taxon>
        <taxon>Marinilabiliales</taxon>
        <taxon>Marinilabiliaceae</taxon>
        <taxon>Thermophagus</taxon>
    </lineage>
</organism>
<dbReference type="NCBIfam" id="TIGR01579">
    <property type="entry name" value="MiaB-like-C"/>
    <property type="match status" value="1"/>
</dbReference>
<dbReference type="Gene3D" id="3.80.30.20">
    <property type="entry name" value="tm_1862 like domain"/>
    <property type="match status" value="1"/>
</dbReference>
<dbReference type="AlphaFoldDB" id="A0A1I2CA94"/>
<accession>A0A1I2CA94</accession>
<dbReference type="PANTHER" id="PTHR11918:SF45">
    <property type="entry name" value="THREONYLCARBAMOYLADENOSINE TRNA METHYLTHIOTRANSFERASE"/>
    <property type="match status" value="1"/>
</dbReference>
<keyword evidence="6" id="KW-0819">tRNA processing</keyword>
<dbReference type="SFLD" id="SFLDG01061">
    <property type="entry name" value="methylthiotransferase"/>
    <property type="match status" value="1"/>
</dbReference>
<evidence type="ECO:0000259" key="11">
    <source>
        <dbReference type="PROSITE" id="PS51918"/>
    </source>
</evidence>
<dbReference type="GO" id="GO:0051539">
    <property type="term" value="F:4 iron, 4 sulfur cluster binding"/>
    <property type="evidence" value="ECO:0007669"/>
    <property type="project" value="UniProtKB-KW"/>
</dbReference>
<dbReference type="Gene3D" id="3.40.50.12160">
    <property type="entry name" value="Methylthiotransferase, N-terminal domain"/>
    <property type="match status" value="1"/>
</dbReference>
<evidence type="ECO:0000256" key="4">
    <source>
        <dbReference type="ARBA" id="ARBA00022679"/>
    </source>
</evidence>
<feature type="domain" description="Radical SAM core" evidence="11">
    <location>
        <begin position="145"/>
        <end position="373"/>
    </location>
</feature>
<dbReference type="SUPFAM" id="SSF102114">
    <property type="entry name" value="Radical SAM enzymes"/>
    <property type="match status" value="1"/>
</dbReference>
<dbReference type="InterPro" id="IPR005839">
    <property type="entry name" value="Methylthiotransferase"/>
</dbReference>
<dbReference type="PROSITE" id="PS51918">
    <property type="entry name" value="RADICAL_SAM"/>
    <property type="match status" value="1"/>
</dbReference>
<dbReference type="Pfam" id="PF00919">
    <property type="entry name" value="UPF0004"/>
    <property type="match status" value="1"/>
</dbReference>
<dbReference type="OrthoDB" id="9805215at2"/>
<dbReference type="InterPro" id="IPR023404">
    <property type="entry name" value="rSAM_horseshoe"/>
</dbReference>
<reference evidence="12 13" key="1">
    <citation type="submission" date="2016-10" db="EMBL/GenBank/DDBJ databases">
        <authorList>
            <person name="de Groot N.N."/>
        </authorList>
    </citation>
    <scope>NUCLEOTIDE SEQUENCE [LARGE SCALE GENOMIC DNA]</scope>
    <source>
        <strain evidence="12 13">DSM 19012</strain>
    </source>
</reference>
<keyword evidence="8" id="KW-0408">Iron</keyword>
<feature type="domain" description="MTTase N-terminal" evidence="10">
    <location>
        <begin position="10"/>
        <end position="122"/>
    </location>
</feature>
<dbReference type="InterPro" id="IPR006638">
    <property type="entry name" value="Elp3/MiaA/NifB-like_rSAM"/>
</dbReference>
<dbReference type="STRING" id="385682.SAMN05444380_11551"/>
<dbReference type="InterPro" id="IPR007197">
    <property type="entry name" value="rSAM"/>
</dbReference>
<dbReference type="SFLD" id="SFLDG01082">
    <property type="entry name" value="B12-binding_domain_containing"/>
    <property type="match status" value="1"/>
</dbReference>
<keyword evidence="5" id="KW-0949">S-adenosyl-L-methionine</keyword>
<evidence type="ECO:0000256" key="2">
    <source>
        <dbReference type="ARBA" id="ARBA00022485"/>
    </source>
</evidence>
<evidence type="ECO:0000259" key="10">
    <source>
        <dbReference type="PROSITE" id="PS51449"/>
    </source>
</evidence>
<dbReference type="NCBIfam" id="TIGR00089">
    <property type="entry name" value="MiaB/RimO family radical SAM methylthiotransferase"/>
    <property type="match status" value="1"/>
</dbReference>
<keyword evidence="2" id="KW-0004">4Fe-4S</keyword>
<evidence type="ECO:0000256" key="7">
    <source>
        <dbReference type="ARBA" id="ARBA00022723"/>
    </source>
</evidence>
<evidence type="ECO:0000313" key="13">
    <source>
        <dbReference type="Proteomes" id="UP000181976"/>
    </source>
</evidence>
<dbReference type="InterPro" id="IPR006467">
    <property type="entry name" value="MiaB-like_bact"/>
</dbReference>
<dbReference type="SMART" id="SM00729">
    <property type="entry name" value="Elp3"/>
    <property type="match status" value="1"/>
</dbReference>
<evidence type="ECO:0000313" key="12">
    <source>
        <dbReference type="EMBL" id="SFE64590.1"/>
    </source>
</evidence>
<dbReference type="Proteomes" id="UP000181976">
    <property type="component" value="Unassembled WGS sequence"/>
</dbReference>
<dbReference type="RefSeq" id="WP_010527008.1">
    <property type="nucleotide sequence ID" value="NZ_AFSL01000025.1"/>
</dbReference>
<dbReference type="InterPro" id="IPR058240">
    <property type="entry name" value="rSAM_sf"/>
</dbReference>
<dbReference type="GO" id="GO:0046872">
    <property type="term" value="F:metal ion binding"/>
    <property type="evidence" value="ECO:0007669"/>
    <property type="project" value="UniProtKB-KW"/>
</dbReference>
<dbReference type="EMBL" id="FONA01000015">
    <property type="protein sequence ID" value="SFE64590.1"/>
    <property type="molecule type" value="Genomic_DNA"/>
</dbReference>